<organism evidence="2 3">
    <name type="scientific">Diversispora epigaea</name>
    <dbReference type="NCBI Taxonomy" id="1348612"/>
    <lineage>
        <taxon>Eukaryota</taxon>
        <taxon>Fungi</taxon>
        <taxon>Fungi incertae sedis</taxon>
        <taxon>Mucoromycota</taxon>
        <taxon>Glomeromycotina</taxon>
        <taxon>Glomeromycetes</taxon>
        <taxon>Diversisporales</taxon>
        <taxon>Diversisporaceae</taxon>
        <taxon>Diversispora</taxon>
    </lineage>
</organism>
<comment type="caution">
    <text evidence="2">The sequence shown here is derived from an EMBL/GenBank/DDBJ whole genome shotgun (WGS) entry which is preliminary data.</text>
</comment>
<dbReference type="AlphaFoldDB" id="A0A397GB20"/>
<evidence type="ECO:0000256" key="1">
    <source>
        <dbReference type="SAM" id="Phobius"/>
    </source>
</evidence>
<keyword evidence="1" id="KW-0472">Membrane</keyword>
<keyword evidence="1" id="KW-0812">Transmembrane</keyword>
<gene>
    <name evidence="2" type="ORF">Glove_593g43</name>
</gene>
<sequence>MCFYLYKFTYTDSESILIDILSIDIHFSAYNIHKRCGWTNKFLLIIHTFIFQYICIILNDFLTQIKI</sequence>
<dbReference type="Proteomes" id="UP000266861">
    <property type="component" value="Unassembled WGS sequence"/>
</dbReference>
<keyword evidence="1" id="KW-1133">Transmembrane helix</keyword>
<evidence type="ECO:0000313" key="2">
    <source>
        <dbReference type="EMBL" id="RHZ47084.1"/>
    </source>
</evidence>
<accession>A0A397GB20</accession>
<dbReference type="EMBL" id="PQFF01000496">
    <property type="protein sequence ID" value="RHZ47084.1"/>
    <property type="molecule type" value="Genomic_DNA"/>
</dbReference>
<protein>
    <submittedName>
        <fullName evidence="2">Uncharacterized protein</fullName>
    </submittedName>
</protein>
<reference evidence="2 3" key="1">
    <citation type="submission" date="2018-08" db="EMBL/GenBank/DDBJ databases">
        <title>Genome and evolution of the arbuscular mycorrhizal fungus Diversispora epigaea (formerly Glomus versiforme) and its bacterial endosymbionts.</title>
        <authorList>
            <person name="Sun X."/>
            <person name="Fei Z."/>
            <person name="Harrison M."/>
        </authorList>
    </citation>
    <scope>NUCLEOTIDE SEQUENCE [LARGE SCALE GENOMIC DNA]</scope>
    <source>
        <strain evidence="2 3">IT104</strain>
    </source>
</reference>
<proteinExistence type="predicted"/>
<feature type="transmembrane region" description="Helical" evidence="1">
    <location>
        <begin position="42"/>
        <end position="62"/>
    </location>
</feature>
<keyword evidence="3" id="KW-1185">Reference proteome</keyword>
<name>A0A397GB20_9GLOM</name>
<evidence type="ECO:0000313" key="3">
    <source>
        <dbReference type="Proteomes" id="UP000266861"/>
    </source>
</evidence>